<dbReference type="EMBL" id="JASPKZ010004865">
    <property type="protein sequence ID" value="KAJ9589776.1"/>
    <property type="molecule type" value="Genomic_DNA"/>
</dbReference>
<reference evidence="6" key="2">
    <citation type="submission" date="2023-05" db="EMBL/GenBank/DDBJ databases">
        <authorList>
            <person name="Fouks B."/>
        </authorList>
    </citation>
    <scope>NUCLEOTIDE SEQUENCE</scope>
    <source>
        <strain evidence="6">Stay&amp;Tobe</strain>
        <tissue evidence="6">Testes</tissue>
    </source>
</reference>
<evidence type="ECO:0000313" key="7">
    <source>
        <dbReference type="Proteomes" id="UP001233999"/>
    </source>
</evidence>
<feature type="signal peptide" evidence="5">
    <location>
        <begin position="1"/>
        <end position="15"/>
    </location>
</feature>
<gene>
    <name evidence="6" type="ORF">L9F63_027962</name>
</gene>
<comment type="caution">
    <text evidence="6">The sequence shown here is derived from an EMBL/GenBank/DDBJ whole genome shotgun (WGS) entry which is preliminary data.</text>
</comment>
<keyword evidence="5" id="KW-0732">Signal</keyword>
<feature type="compositionally biased region" description="Polar residues" evidence="4">
    <location>
        <begin position="147"/>
        <end position="163"/>
    </location>
</feature>
<feature type="region of interest" description="Disordered" evidence="4">
    <location>
        <begin position="139"/>
        <end position="163"/>
    </location>
</feature>
<evidence type="ECO:0008006" key="8">
    <source>
        <dbReference type="Google" id="ProtNLM"/>
    </source>
</evidence>
<proteinExistence type="predicted"/>
<feature type="non-terminal residue" evidence="6">
    <location>
        <position position="1"/>
    </location>
</feature>
<dbReference type="InterPro" id="IPR036770">
    <property type="entry name" value="Ankyrin_rpt-contain_sf"/>
</dbReference>
<protein>
    <recommendedName>
        <fullName evidence="8">Ankyrin repeat domain-containing protein</fullName>
    </recommendedName>
</protein>
<dbReference type="GO" id="GO:0004842">
    <property type="term" value="F:ubiquitin-protein transferase activity"/>
    <property type="evidence" value="ECO:0007669"/>
    <property type="project" value="TreeGrafter"/>
</dbReference>
<accession>A0AAD7ZZX3</accession>
<feature type="repeat" description="ANK" evidence="3">
    <location>
        <begin position="72"/>
        <end position="104"/>
    </location>
</feature>
<name>A0AAD7ZZX3_DIPPU</name>
<dbReference type="InterPro" id="IPR002110">
    <property type="entry name" value="Ankyrin_rpt"/>
</dbReference>
<dbReference type="PANTHER" id="PTHR24171:SF8">
    <property type="entry name" value="BRCA1-ASSOCIATED RING DOMAIN PROTEIN 1"/>
    <property type="match status" value="1"/>
</dbReference>
<dbReference type="SUPFAM" id="SSF48403">
    <property type="entry name" value="Ankyrin repeat"/>
    <property type="match status" value="1"/>
</dbReference>
<evidence type="ECO:0000256" key="3">
    <source>
        <dbReference type="PROSITE-ProRule" id="PRU00023"/>
    </source>
</evidence>
<evidence type="ECO:0000256" key="5">
    <source>
        <dbReference type="SAM" id="SignalP"/>
    </source>
</evidence>
<dbReference type="Proteomes" id="UP001233999">
    <property type="component" value="Unassembled WGS sequence"/>
</dbReference>
<evidence type="ECO:0000256" key="4">
    <source>
        <dbReference type="SAM" id="MobiDB-lite"/>
    </source>
</evidence>
<reference evidence="6" key="1">
    <citation type="journal article" date="2023" name="IScience">
        <title>Live-bearing cockroach genome reveals convergent evolutionary mechanisms linked to viviparity in insects and beyond.</title>
        <authorList>
            <person name="Fouks B."/>
            <person name="Harrison M.C."/>
            <person name="Mikhailova A.A."/>
            <person name="Marchal E."/>
            <person name="English S."/>
            <person name="Carruthers M."/>
            <person name="Jennings E.C."/>
            <person name="Chiamaka E.L."/>
            <person name="Frigard R.A."/>
            <person name="Pippel M."/>
            <person name="Attardo G.M."/>
            <person name="Benoit J.B."/>
            <person name="Bornberg-Bauer E."/>
            <person name="Tobe S.S."/>
        </authorList>
    </citation>
    <scope>NUCLEOTIDE SEQUENCE</scope>
    <source>
        <strain evidence="6">Stay&amp;Tobe</strain>
    </source>
</reference>
<dbReference type="Gene3D" id="1.25.40.20">
    <property type="entry name" value="Ankyrin repeat-containing domain"/>
    <property type="match status" value="1"/>
</dbReference>
<keyword evidence="1" id="KW-0677">Repeat</keyword>
<evidence type="ECO:0000256" key="1">
    <source>
        <dbReference type="ARBA" id="ARBA00022737"/>
    </source>
</evidence>
<keyword evidence="2 3" id="KW-0040">ANK repeat</keyword>
<feature type="chain" id="PRO_5042175544" description="Ankyrin repeat domain-containing protein" evidence="5">
    <location>
        <begin position="16"/>
        <end position="163"/>
    </location>
</feature>
<dbReference type="GO" id="GO:0070531">
    <property type="term" value="C:BRCA1-A complex"/>
    <property type="evidence" value="ECO:0007669"/>
    <property type="project" value="TreeGrafter"/>
</dbReference>
<dbReference type="PROSITE" id="PS50088">
    <property type="entry name" value="ANK_REPEAT"/>
    <property type="match status" value="1"/>
</dbReference>
<evidence type="ECO:0000256" key="2">
    <source>
        <dbReference type="ARBA" id="ARBA00023043"/>
    </source>
</evidence>
<dbReference type="AlphaFoldDB" id="A0AAD7ZZX3"/>
<keyword evidence="7" id="KW-1185">Reference proteome</keyword>
<evidence type="ECO:0000313" key="6">
    <source>
        <dbReference type="EMBL" id="KAJ9589776.1"/>
    </source>
</evidence>
<dbReference type="PROSITE" id="PS50297">
    <property type="entry name" value="ANK_REP_REGION"/>
    <property type="match status" value="1"/>
</dbReference>
<dbReference type="GO" id="GO:0031436">
    <property type="term" value="C:BRCA1-BARD1 complex"/>
    <property type="evidence" value="ECO:0007669"/>
    <property type="project" value="TreeGrafter"/>
</dbReference>
<dbReference type="SMART" id="SM00248">
    <property type="entry name" value="ANK"/>
    <property type="match status" value="2"/>
</dbReference>
<dbReference type="PANTHER" id="PTHR24171">
    <property type="entry name" value="ANKYRIN REPEAT DOMAIN-CONTAINING PROTEIN 39-RELATED"/>
    <property type="match status" value="1"/>
</dbReference>
<sequence length="163" mass="18845">IFWFGLLFKLQLFNGNYDAVKVLLAEGANPNLGDEFSNVKTKSKETGFPTPVIYATREAEFNDRLNHRSTYYGFTALHYAVLADRIEIVRILLENGANPTIENSSGHRPLDYSHDEDIKDLILEYTTKFDELLRQKEAEERRKFSIRSENYTSPHWGNKVPSQ</sequence>
<organism evidence="6 7">
    <name type="scientific">Diploptera punctata</name>
    <name type="common">Pacific beetle cockroach</name>
    <dbReference type="NCBI Taxonomy" id="6984"/>
    <lineage>
        <taxon>Eukaryota</taxon>
        <taxon>Metazoa</taxon>
        <taxon>Ecdysozoa</taxon>
        <taxon>Arthropoda</taxon>
        <taxon>Hexapoda</taxon>
        <taxon>Insecta</taxon>
        <taxon>Pterygota</taxon>
        <taxon>Neoptera</taxon>
        <taxon>Polyneoptera</taxon>
        <taxon>Dictyoptera</taxon>
        <taxon>Blattodea</taxon>
        <taxon>Blaberoidea</taxon>
        <taxon>Blaberidae</taxon>
        <taxon>Diplopterinae</taxon>
        <taxon>Diploptera</taxon>
    </lineage>
</organism>
<dbReference type="Pfam" id="PF12796">
    <property type="entry name" value="Ank_2"/>
    <property type="match status" value="1"/>
</dbReference>
<dbReference type="GO" id="GO:0085020">
    <property type="term" value="P:protein K6-linked ubiquitination"/>
    <property type="evidence" value="ECO:0007669"/>
    <property type="project" value="TreeGrafter"/>
</dbReference>